<gene>
    <name evidence="10" type="primary">LOC107273099</name>
</gene>
<protein>
    <submittedName>
        <fullName evidence="10">Uncharacterized protein LOC107273099</fullName>
    </submittedName>
</protein>
<evidence type="ECO:0000256" key="2">
    <source>
        <dbReference type="ARBA" id="ARBA00010663"/>
    </source>
</evidence>
<comment type="similarity">
    <text evidence="2">Belongs to the G-protein coupled receptor 1 family.</text>
</comment>
<reference evidence="10" key="1">
    <citation type="submission" date="2025-08" db="UniProtKB">
        <authorList>
            <consortium name="RefSeq"/>
        </authorList>
    </citation>
    <scope>IDENTIFICATION</scope>
</reference>
<dbReference type="SUPFAM" id="SSF81321">
    <property type="entry name" value="Family A G protein-coupled receptor-like"/>
    <property type="match status" value="1"/>
</dbReference>
<dbReference type="PROSITE" id="PS50262">
    <property type="entry name" value="G_PROTEIN_RECEP_F1_2"/>
    <property type="match status" value="1"/>
</dbReference>
<feature type="transmembrane region" description="Helical" evidence="6">
    <location>
        <begin position="203"/>
        <end position="222"/>
    </location>
</feature>
<dbReference type="Proteomes" id="UP000694920">
    <property type="component" value="Unplaced"/>
</dbReference>
<dbReference type="Pfam" id="PF00001">
    <property type="entry name" value="7tm_1"/>
    <property type="match status" value="1"/>
</dbReference>
<evidence type="ECO:0000313" key="9">
    <source>
        <dbReference type="Proteomes" id="UP000694920"/>
    </source>
</evidence>
<evidence type="ECO:0000259" key="8">
    <source>
        <dbReference type="PROSITE" id="PS50262"/>
    </source>
</evidence>
<feature type="domain" description="G-protein coupled receptors family 1 profile" evidence="8">
    <location>
        <begin position="98"/>
        <end position="373"/>
    </location>
</feature>
<proteinExistence type="inferred from homology"/>
<dbReference type="GO" id="GO:0016020">
    <property type="term" value="C:membrane"/>
    <property type="evidence" value="ECO:0007669"/>
    <property type="project" value="UniProtKB-SubCell"/>
</dbReference>
<dbReference type="RefSeq" id="XP_015606411.1">
    <property type="nucleotide sequence ID" value="XM_015750925.1"/>
</dbReference>
<dbReference type="InterPro" id="IPR017452">
    <property type="entry name" value="GPCR_Rhodpsn_7TM"/>
</dbReference>
<keyword evidence="5 6" id="KW-0472">Membrane</keyword>
<dbReference type="InterPro" id="IPR000276">
    <property type="entry name" value="GPCR_Rhodpsn"/>
</dbReference>
<dbReference type="Gene3D" id="1.20.1070.10">
    <property type="entry name" value="Rhodopsin 7-helix transmembrane proteins"/>
    <property type="match status" value="1"/>
</dbReference>
<keyword evidence="9" id="KW-1185">Reference proteome</keyword>
<evidence type="ECO:0000256" key="5">
    <source>
        <dbReference type="ARBA" id="ARBA00023136"/>
    </source>
</evidence>
<sequence>MCLLGIKRNEILTLLIIMILHSAGAESIPSLNTTWNSTTCPIPLKDLDFIYNATQSDPEIIWPCEVRIYWLNLRPFVKVVRFLLTYVTGFIIILGVTLNTISFGMLSTSMLNDSNLSLYLRALAISDNGALVFNYAVGIAKSRFPYINDLFMKSKFLCQLNSVTMELFQFTSTWLVVSLTWTRVCVVIFPFQTRSTCQSRSAIIIMATLICVSFTISLTKLYSGGYEIDSVFEFVPCQKKLNPWGSTMHLYVALSTWLPLLFISIGNVLLIIQMRKFDKIRVQLTGSEANLTHRSSTTLLAVSIVYLVLLLPIGIVETLELYWDVVLIKYPSIGKEANEQYVNWLEEKMLLKWCRGLVFHIYHWNFAINFFLYYLTGKKFRDSVTCTFKNYRKFLCLKRFPNWISMWSKQKNFSLFTIPSTISLIKVIKISDRSIYYNDAEQNTDDTGTVT</sequence>
<evidence type="ECO:0000256" key="6">
    <source>
        <dbReference type="SAM" id="Phobius"/>
    </source>
</evidence>
<keyword evidence="7" id="KW-0732">Signal</keyword>
<dbReference type="InterPro" id="IPR052954">
    <property type="entry name" value="GPCR-Ligand_Int"/>
</dbReference>
<evidence type="ECO:0000256" key="3">
    <source>
        <dbReference type="ARBA" id="ARBA00022692"/>
    </source>
</evidence>
<dbReference type="KEGG" id="ccin:107273099"/>
<organism evidence="9 10">
    <name type="scientific">Cephus cinctus</name>
    <name type="common">Wheat stem sawfly</name>
    <dbReference type="NCBI Taxonomy" id="211228"/>
    <lineage>
        <taxon>Eukaryota</taxon>
        <taxon>Metazoa</taxon>
        <taxon>Ecdysozoa</taxon>
        <taxon>Arthropoda</taxon>
        <taxon>Hexapoda</taxon>
        <taxon>Insecta</taxon>
        <taxon>Pterygota</taxon>
        <taxon>Neoptera</taxon>
        <taxon>Endopterygota</taxon>
        <taxon>Hymenoptera</taxon>
        <taxon>Cephoidea</taxon>
        <taxon>Cephidae</taxon>
        <taxon>Cephus</taxon>
    </lineage>
</organism>
<comment type="subcellular location">
    <subcellularLocation>
        <location evidence="1">Membrane</location>
    </subcellularLocation>
</comment>
<feature type="transmembrane region" description="Helical" evidence="6">
    <location>
        <begin position="83"/>
        <end position="106"/>
    </location>
</feature>
<evidence type="ECO:0000256" key="1">
    <source>
        <dbReference type="ARBA" id="ARBA00004370"/>
    </source>
</evidence>
<feature type="chain" id="PRO_5042574015" evidence="7">
    <location>
        <begin position="26"/>
        <end position="451"/>
    </location>
</feature>
<keyword evidence="3 6" id="KW-0812">Transmembrane</keyword>
<dbReference type="GeneID" id="107273099"/>
<evidence type="ECO:0000256" key="7">
    <source>
        <dbReference type="SAM" id="SignalP"/>
    </source>
</evidence>
<feature type="transmembrane region" description="Helical" evidence="6">
    <location>
        <begin position="357"/>
        <end position="375"/>
    </location>
</feature>
<feature type="transmembrane region" description="Helical" evidence="6">
    <location>
        <begin position="172"/>
        <end position="191"/>
    </location>
</feature>
<evidence type="ECO:0000256" key="4">
    <source>
        <dbReference type="ARBA" id="ARBA00022989"/>
    </source>
</evidence>
<feature type="transmembrane region" description="Helical" evidence="6">
    <location>
        <begin position="297"/>
        <end position="316"/>
    </location>
</feature>
<evidence type="ECO:0000313" key="10">
    <source>
        <dbReference type="RefSeq" id="XP_015606411.1"/>
    </source>
</evidence>
<dbReference type="AlphaFoldDB" id="A0AAJ7FSS9"/>
<dbReference type="PANTHER" id="PTHR46641">
    <property type="entry name" value="FMRFAMIDE RECEPTOR-RELATED"/>
    <property type="match status" value="1"/>
</dbReference>
<feature type="signal peptide" evidence="7">
    <location>
        <begin position="1"/>
        <end position="25"/>
    </location>
</feature>
<accession>A0AAJ7FSS9</accession>
<name>A0AAJ7FSS9_CEPCN</name>
<keyword evidence="4 6" id="KW-1133">Transmembrane helix</keyword>
<dbReference type="GO" id="GO:0004930">
    <property type="term" value="F:G protein-coupled receptor activity"/>
    <property type="evidence" value="ECO:0007669"/>
    <property type="project" value="InterPro"/>
</dbReference>
<feature type="transmembrane region" description="Helical" evidence="6">
    <location>
        <begin position="250"/>
        <end position="272"/>
    </location>
</feature>